<dbReference type="AlphaFoldDB" id="S9TFT2"/>
<dbReference type="EMBL" id="ATMH01012434">
    <property type="protein sequence ID" value="EPY15188.1"/>
    <property type="molecule type" value="Genomic_DNA"/>
</dbReference>
<keyword evidence="1" id="KW-0812">Transmembrane</keyword>
<name>S9TFT2_9TRYP</name>
<keyword evidence="1" id="KW-0472">Membrane</keyword>
<protein>
    <submittedName>
        <fullName evidence="2">Uncharacterized protein</fullName>
    </submittedName>
</protein>
<proteinExistence type="predicted"/>
<organism evidence="2 3">
    <name type="scientific">Strigomonas culicis</name>
    <dbReference type="NCBI Taxonomy" id="28005"/>
    <lineage>
        <taxon>Eukaryota</taxon>
        <taxon>Discoba</taxon>
        <taxon>Euglenozoa</taxon>
        <taxon>Kinetoplastea</taxon>
        <taxon>Metakinetoplastina</taxon>
        <taxon>Trypanosomatida</taxon>
        <taxon>Trypanosomatidae</taxon>
        <taxon>Strigomonadinae</taxon>
        <taxon>Strigomonas</taxon>
    </lineage>
</organism>
<evidence type="ECO:0000313" key="2">
    <source>
        <dbReference type="EMBL" id="EPY15188.1"/>
    </source>
</evidence>
<evidence type="ECO:0000256" key="1">
    <source>
        <dbReference type="SAM" id="Phobius"/>
    </source>
</evidence>
<reference evidence="2 3" key="1">
    <citation type="journal article" date="2013" name="PLoS ONE">
        <title>Predicting the Proteins of Angomonas deanei, Strigomonas culicis and Their Respective Endosymbionts Reveals New Aspects of the Trypanosomatidae Family.</title>
        <authorList>
            <person name="Motta M.C."/>
            <person name="Martins A.C."/>
            <person name="de Souza S.S."/>
            <person name="Catta-Preta C.M."/>
            <person name="Silva R."/>
            <person name="Klein C.C."/>
            <person name="de Almeida L.G."/>
            <person name="de Lima Cunha O."/>
            <person name="Ciapina L.P."/>
            <person name="Brocchi M."/>
            <person name="Colabardini A.C."/>
            <person name="de Araujo Lima B."/>
            <person name="Machado C.R."/>
            <person name="de Almeida Soares C.M."/>
            <person name="Probst C.M."/>
            <person name="de Menezes C.B."/>
            <person name="Thompson C.E."/>
            <person name="Bartholomeu D.C."/>
            <person name="Gradia D.F."/>
            <person name="Pavoni D.P."/>
            <person name="Grisard E.C."/>
            <person name="Fantinatti-Garboggini F."/>
            <person name="Marchini F.K."/>
            <person name="Rodrigues-Luiz G.F."/>
            <person name="Wagner G."/>
            <person name="Goldman G.H."/>
            <person name="Fietto J.L."/>
            <person name="Elias M.C."/>
            <person name="Goldman M.H."/>
            <person name="Sagot M.F."/>
            <person name="Pereira M."/>
            <person name="Stoco P.H."/>
            <person name="de Mendonca-Neto R.P."/>
            <person name="Teixeira S.M."/>
            <person name="Maciel T.E."/>
            <person name="de Oliveira Mendes T.A."/>
            <person name="Urmenyi T.P."/>
            <person name="de Souza W."/>
            <person name="Schenkman S."/>
            <person name="de Vasconcelos A.T."/>
        </authorList>
    </citation>
    <scope>NUCLEOTIDE SEQUENCE [LARGE SCALE GENOMIC DNA]</scope>
</reference>
<feature type="transmembrane region" description="Helical" evidence="1">
    <location>
        <begin position="49"/>
        <end position="67"/>
    </location>
</feature>
<feature type="transmembrane region" description="Helical" evidence="1">
    <location>
        <begin position="25"/>
        <end position="43"/>
    </location>
</feature>
<keyword evidence="3" id="KW-1185">Reference proteome</keyword>
<sequence>MAKSVNVCRGDGCVYFFCYDSRYSFFFFSPFFLCVIACTFLYFSMYILFFFFDCFTRVYFCVFFLFFPPDNK</sequence>
<evidence type="ECO:0000313" key="3">
    <source>
        <dbReference type="Proteomes" id="UP000015354"/>
    </source>
</evidence>
<dbReference type="Proteomes" id="UP000015354">
    <property type="component" value="Unassembled WGS sequence"/>
</dbReference>
<accession>S9TFT2</accession>
<comment type="caution">
    <text evidence="2">The sequence shown here is derived from an EMBL/GenBank/DDBJ whole genome shotgun (WGS) entry which is preliminary data.</text>
</comment>
<keyword evidence="1" id="KW-1133">Transmembrane helix</keyword>
<gene>
    <name evidence="2" type="ORF">STCU_12271</name>
</gene>